<dbReference type="STRING" id="83771.SAMN02910357_01298"/>
<name>A0A1T4V9M8_9GAMM</name>
<dbReference type="Proteomes" id="UP000242432">
    <property type="component" value="Unassembled WGS sequence"/>
</dbReference>
<gene>
    <name evidence="2" type="ORF">SAMN02745213_01128</name>
</gene>
<dbReference type="RefSeq" id="WP_078928628.1">
    <property type="nucleotide sequence ID" value="NZ_FUXX01000015.1"/>
</dbReference>
<evidence type="ECO:0000256" key="1">
    <source>
        <dbReference type="SAM" id="SignalP"/>
    </source>
</evidence>
<evidence type="ECO:0000313" key="2">
    <source>
        <dbReference type="EMBL" id="SKA61675.1"/>
    </source>
</evidence>
<reference evidence="3" key="1">
    <citation type="submission" date="2017-02" db="EMBL/GenBank/DDBJ databases">
        <authorList>
            <person name="Varghese N."/>
            <person name="Submissions S."/>
        </authorList>
    </citation>
    <scope>NUCLEOTIDE SEQUENCE [LARGE SCALE GENOMIC DNA]</scope>
    <source>
        <strain evidence="3">DSM 3072</strain>
    </source>
</reference>
<evidence type="ECO:0008006" key="4">
    <source>
        <dbReference type="Google" id="ProtNLM"/>
    </source>
</evidence>
<keyword evidence="1" id="KW-0732">Signal</keyword>
<keyword evidence="3" id="KW-1185">Reference proteome</keyword>
<feature type="signal peptide" evidence="1">
    <location>
        <begin position="1"/>
        <end position="18"/>
    </location>
</feature>
<feature type="chain" id="PRO_5012120310" description="Lipoprotein" evidence="1">
    <location>
        <begin position="19"/>
        <end position="213"/>
    </location>
</feature>
<evidence type="ECO:0000313" key="3">
    <source>
        <dbReference type="Proteomes" id="UP000242432"/>
    </source>
</evidence>
<proteinExistence type="predicted"/>
<organism evidence="2 3">
    <name type="scientific">Succinivibrio dextrinosolvens DSM 3072</name>
    <dbReference type="NCBI Taxonomy" id="1123324"/>
    <lineage>
        <taxon>Bacteria</taxon>
        <taxon>Pseudomonadati</taxon>
        <taxon>Pseudomonadota</taxon>
        <taxon>Gammaproteobacteria</taxon>
        <taxon>Aeromonadales</taxon>
        <taxon>Succinivibrionaceae</taxon>
        <taxon>Succinivibrio</taxon>
    </lineage>
</organism>
<dbReference type="EMBL" id="FUXX01000015">
    <property type="protein sequence ID" value="SKA61675.1"/>
    <property type="molecule type" value="Genomic_DNA"/>
</dbReference>
<sequence length="213" mass="23901">MKKLVILLQLFAVMFVTACSNGEHVADLKSPIEVVSDGTGPKVCIADVTDNRLFVGNENQPNLPSGEILSPDYKSRAYARLKNSFGSQTGAMLLPRDKTVTMVVREVLERALSDDGYTVVHDSAAEDTDTIIMAVSIKQFWTWAGLQKINDNINSDIELDVYTQNQGNQKHFNLKNRQTRKVLTDTRTLYKTTTEQSLANIYNLALEKFRNLQ</sequence>
<dbReference type="AlphaFoldDB" id="A0A1T4V9M8"/>
<protein>
    <recommendedName>
        <fullName evidence="4">Lipoprotein</fullName>
    </recommendedName>
</protein>
<dbReference type="PROSITE" id="PS51257">
    <property type="entry name" value="PROKAR_LIPOPROTEIN"/>
    <property type="match status" value="1"/>
</dbReference>
<accession>A0A1T4V9M8</accession>